<proteinExistence type="predicted"/>
<dbReference type="AlphaFoldDB" id="A0A3P7PH29"/>
<sequence>MCSNCGDNWAKSVEDCFRKEYELKGQSRKELGQIEKARYWTCFGSVRKCKPRRKGKPLKLCSNCGDNWAKSVEDCFRKEYELKGQSRKELVVNYTKYVLTVQCCFIAD</sequence>
<reference evidence="1 2" key="1">
    <citation type="submission" date="2018-11" db="EMBL/GenBank/DDBJ databases">
        <authorList>
            <consortium name="Pathogen Informatics"/>
        </authorList>
    </citation>
    <scope>NUCLEOTIDE SEQUENCE [LARGE SCALE GENOMIC DNA]</scope>
</reference>
<name>A0A3P7PH29_9BILA</name>
<gene>
    <name evidence="1" type="ORF">GPUH_LOCUS25424</name>
</gene>
<accession>A0A3P7PH29</accession>
<evidence type="ECO:0000313" key="1">
    <source>
        <dbReference type="EMBL" id="VDN44187.1"/>
    </source>
</evidence>
<organism evidence="1 2">
    <name type="scientific">Gongylonema pulchrum</name>
    <dbReference type="NCBI Taxonomy" id="637853"/>
    <lineage>
        <taxon>Eukaryota</taxon>
        <taxon>Metazoa</taxon>
        <taxon>Ecdysozoa</taxon>
        <taxon>Nematoda</taxon>
        <taxon>Chromadorea</taxon>
        <taxon>Rhabditida</taxon>
        <taxon>Spirurina</taxon>
        <taxon>Spiruromorpha</taxon>
        <taxon>Spiruroidea</taxon>
        <taxon>Gongylonematidae</taxon>
        <taxon>Gongylonema</taxon>
    </lineage>
</organism>
<protein>
    <submittedName>
        <fullName evidence="1">Uncharacterized protein</fullName>
    </submittedName>
</protein>
<dbReference type="Proteomes" id="UP000271098">
    <property type="component" value="Unassembled WGS sequence"/>
</dbReference>
<keyword evidence="2" id="KW-1185">Reference proteome</keyword>
<evidence type="ECO:0000313" key="2">
    <source>
        <dbReference type="Proteomes" id="UP000271098"/>
    </source>
</evidence>
<dbReference type="EMBL" id="UYRT01105152">
    <property type="protein sequence ID" value="VDN44187.1"/>
    <property type="molecule type" value="Genomic_DNA"/>
</dbReference>